<dbReference type="EMBL" id="CP000580">
    <property type="protein sequence ID" value="ABN97234.1"/>
    <property type="molecule type" value="Genomic_DNA"/>
</dbReference>
<dbReference type="InterPro" id="IPR031009">
    <property type="entry name" value="Tcm_partner"/>
</dbReference>
<reference evidence="1" key="1">
    <citation type="submission" date="2007-02" db="EMBL/GenBank/DDBJ databases">
        <title>Complete sequence of Mycobacterium sp. JLS.</title>
        <authorList>
            <consortium name="US DOE Joint Genome Institute"/>
            <person name="Copeland A."/>
            <person name="Lucas S."/>
            <person name="Lapidus A."/>
            <person name="Barry K."/>
            <person name="Detter J.C."/>
            <person name="Glavina del Rio T."/>
            <person name="Hammon N."/>
            <person name="Israni S."/>
            <person name="Dalin E."/>
            <person name="Tice H."/>
            <person name="Pitluck S."/>
            <person name="Chain P."/>
            <person name="Malfatti S."/>
            <person name="Shin M."/>
            <person name="Vergez L."/>
            <person name="Schmutz J."/>
            <person name="Larimer F."/>
            <person name="Land M."/>
            <person name="Hauser L."/>
            <person name="Kyrpides N."/>
            <person name="Mikhailova N."/>
            <person name="Miller C.D."/>
            <person name="Anderson A.J."/>
            <person name="Sims R.C."/>
            <person name="Richardson P."/>
        </authorList>
    </citation>
    <scope>NUCLEOTIDE SEQUENCE [LARGE SCALE GENOMIC DNA]</scope>
    <source>
        <strain evidence="1">JLS</strain>
    </source>
</reference>
<evidence type="ECO:0008006" key="2">
    <source>
        <dbReference type="Google" id="ProtNLM"/>
    </source>
</evidence>
<organism evidence="1">
    <name type="scientific">Mycobacterium sp. (strain JLS)</name>
    <dbReference type="NCBI Taxonomy" id="164757"/>
    <lineage>
        <taxon>Bacteria</taxon>
        <taxon>Bacillati</taxon>
        <taxon>Actinomycetota</taxon>
        <taxon>Actinomycetes</taxon>
        <taxon>Mycobacteriales</taxon>
        <taxon>Mycobacteriaceae</taxon>
        <taxon>Mycobacterium</taxon>
    </lineage>
</organism>
<evidence type="ECO:0000313" key="1">
    <source>
        <dbReference type="EMBL" id="ABN97234.1"/>
    </source>
</evidence>
<dbReference type="AlphaFoldDB" id="A0A5Q5CDF4"/>
<name>A0A5Q5CDF4_MYCSJ</name>
<proteinExistence type="predicted"/>
<protein>
    <recommendedName>
        <fullName evidence="2">Three-Cys-motif partner protein TcmP</fullName>
    </recommendedName>
</protein>
<gene>
    <name evidence="1" type="ordered locus">Mjls_1432</name>
</gene>
<dbReference type="NCBIfam" id="TIGR04474">
    <property type="entry name" value="tcm_partner"/>
    <property type="match status" value="1"/>
</dbReference>
<accession>A0A5Q5CDF4</accession>
<dbReference type="KEGG" id="mjl:Mjls_1432"/>
<sequence>MTANDRFFQRQQPAAVLKHSVLSEYCAVFTSMTGSAGFGATVWIIDGYAGPGAYDGDAEGGGAVDGSPLVAMRSAQQWRTRASPRDLRGVFIEADPVQATALRANLAPFQQDGLTAVVLEGTVEEHLPAAWSRVGEAPVVTFLDPFGVALPCDTMTRVLMDPRRRAPSEVLVNVNLEAVRRLGGWLAYRDGEVVPAEDRFRRGVERVDRFFGDPSWRRLFFEARTSDDGTAASAAEVVVAQYRARVGQLTGYQSMSIPIRRGQNQPALFHLTLFYRHPAAGYKFADAAARATKKWRETYWAQYWDRKLDDTPSLFEPEDIAAMTLAEAQRREAELAEQWVDSISNNISTLIARYQQIRVADHVVDILGDTLSFAGERHIRKAWDALANQGAVGARDTTKKYLHTLDIVAKR</sequence>